<evidence type="ECO:0000256" key="11">
    <source>
        <dbReference type="ARBA" id="ARBA00022842"/>
    </source>
</evidence>
<dbReference type="Pfam" id="PF00752">
    <property type="entry name" value="XPG_N"/>
    <property type="match status" value="1"/>
</dbReference>
<keyword evidence="20" id="KW-1185">Reference proteome</keyword>
<dbReference type="InterPro" id="IPR044752">
    <property type="entry name" value="PIN-like_EXO1"/>
</dbReference>
<keyword evidence="4 16" id="KW-0540">Nuclease</keyword>
<evidence type="ECO:0000256" key="1">
    <source>
        <dbReference type="ARBA" id="ARBA00004123"/>
    </source>
</evidence>
<dbReference type="CDD" id="cd09908">
    <property type="entry name" value="H3TH_EXO1"/>
    <property type="match status" value="1"/>
</dbReference>
<dbReference type="RefSeq" id="XP_070458092.1">
    <property type="nucleotide sequence ID" value="XM_070601991.1"/>
</dbReference>
<keyword evidence="5 16" id="KW-0479">Metal-binding</keyword>
<keyword evidence="11 16" id="KW-0460">Magnesium</keyword>
<dbReference type="GeneID" id="103559023"/>
<keyword evidence="8 16" id="KW-0228">DNA excision</keyword>
<evidence type="ECO:0000313" key="20">
    <source>
        <dbReference type="Proteomes" id="UP001652662"/>
    </source>
</evidence>
<feature type="compositionally biased region" description="Low complexity" evidence="17">
    <location>
        <begin position="635"/>
        <end position="646"/>
    </location>
</feature>
<evidence type="ECO:0000256" key="17">
    <source>
        <dbReference type="SAM" id="MobiDB-lite"/>
    </source>
</evidence>
<feature type="region of interest" description="Disordered" evidence="17">
    <location>
        <begin position="586"/>
        <end position="660"/>
    </location>
</feature>
<evidence type="ECO:0000256" key="8">
    <source>
        <dbReference type="ARBA" id="ARBA00022769"/>
    </source>
</evidence>
<keyword evidence="15 16" id="KW-0539">Nucleus</keyword>
<keyword evidence="9 16" id="KW-0378">Hydrolase</keyword>
<dbReference type="PRINTS" id="PR00853">
    <property type="entry name" value="XPGRADSUPER"/>
</dbReference>
<proteinExistence type="inferred from homology"/>
<comment type="subcellular location">
    <subcellularLocation>
        <location evidence="1 16">Nucleus</location>
    </subcellularLocation>
</comment>
<feature type="domain" description="XPG-I" evidence="18">
    <location>
        <begin position="98"/>
        <end position="168"/>
    </location>
</feature>
<evidence type="ECO:0000256" key="5">
    <source>
        <dbReference type="ARBA" id="ARBA00022723"/>
    </source>
</evidence>
<sequence length="761" mass="83943">MGIHGLLGFIKDASEPTHVRKYKGQVVAVDTYCWLHKGAIACAEKLAKGEPTDKRRQANLLKGKQLLREGKVSEARECFTRSVNITHAMAHRVIKAARSQGVDCLVAPYEADAQLAYLNKAGIVQAIITEDSDLLAFGCKKVILKMDHFGNGLEIDQARLGMCRQLGDVFTEEKFRYMCILSGCDYLSSLRGIGLAKACKVLKLANNPDIVKVIKKMGHYLKMNITVPEDYIEGFIRANNTFLYQLVFDPIKRKLVPLNAYEDDIAPETLSYAGRYVDDSVALQIALGNKDINTFEQIDDYNPDTATPAQSRSHSWNDKTCQKSSNVNSIWHRNYCPGVELDVVSDAPRLKEKPSTVGIEQVISAKGLNLPRRSSIVKRPRSEELSEDDLLSQYSLSFTKKTKKNSCESNKSWNSSETSLPDLVDGTTIKKSLSTPPTTRNKFAAFLQRKNEESGAVVVPGTRSRFFCNSLESTDCVSKTASSQPLEEATVTDKETSVNDSDCPDGQSLVDRTVAPSSSDQIPDEATGTADDEAQSSETDKFTRTISPPALGTLRSCFSWSGSLGGFSRTPSPSPRAALQQFRRKSDPLTPLPAGNETSEPSQLKSQEAGDEPQPSQEARWSSQSQESVELSPHSLNVSSLSQPSSKDSDSEVPGLYKSSSVDNLSTTKIKPLVRARVSGLSKKPASVQKRNHHDVENKPGLQIKINELWKNFGFKKDSEKLPSCKKPLSPVKDNIQLTPEAEDDIYNKSECTRVQRAIFQ</sequence>
<dbReference type="Pfam" id="PF00867">
    <property type="entry name" value="XPG_I"/>
    <property type="match status" value="1"/>
</dbReference>
<keyword evidence="14 16" id="KW-0234">DNA repair</keyword>
<evidence type="ECO:0000259" key="18">
    <source>
        <dbReference type="SMART" id="SM00484"/>
    </source>
</evidence>
<dbReference type="SMART" id="SM00485">
    <property type="entry name" value="XPGN"/>
    <property type="match status" value="1"/>
</dbReference>
<dbReference type="SUPFAM" id="SSF88723">
    <property type="entry name" value="PIN domain-like"/>
    <property type="match status" value="1"/>
</dbReference>
<comment type="cofactor">
    <cofactor evidence="16">
        <name>Mg(2+)</name>
        <dbReference type="ChEBI" id="CHEBI:18420"/>
    </cofactor>
    <text evidence="16">Binds 2 magnesium ions per subunit. They probably participate in the reaction catalyzed by the enzyme. May bind an additional third magnesium ion after substrate binding.</text>
</comment>
<dbReference type="GO" id="GO:0004527">
    <property type="term" value="F:exonuclease activity"/>
    <property type="evidence" value="ECO:0007669"/>
    <property type="project" value="UniProtKB-KW"/>
</dbReference>
<dbReference type="Gene3D" id="1.10.150.20">
    <property type="entry name" value="5' to 3' exonuclease, C-terminal subdomain"/>
    <property type="match status" value="1"/>
</dbReference>
<keyword evidence="13 16" id="KW-0238">DNA-binding</keyword>
<dbReference type="PANTHER" id="PTHR11081">
    <property type="entry name" value="FLAP ENDONUCLEASE FAMILY MEMBER"/>
    <property type="match status" value="1"/>
</dbReference>
<feature type="compositionally biased region" description="Polar residues" evidence="17">
    <location>
        <begin position="614"/>
        <end position="629"/>
    </location>
</feature>
<feature type="region of interest" description="Disordered" evidence="17">
    <location>
        <begin position="479"/>
        <end position="548"/>
    </location>
</feature>
<dbReference type="SMART" id="SM00484">
    <property type="entry name" value="XPGI"/>
    <property type="match status" value="1"/>
</dbReference>
<evidence type="ECO:0000256" key="15">
    <source>
        <dbReference type="ARBA" id="ARBA00023242"/>
    </source>
</evidence>
<evidence type="ECO:0000256" key="16">
    <source>
        <dbReference type="RuleBase" id="RU910737"/>
    </source>
</evidence>
<evidence type="ECO:0000259" key="19">
    <source>
        <dbReference type="SMART" id="SM00485"/>
    </source>
</evidence>
<gene>
    <name evidence="21" type="primary">EXO1</name>
</gene>
<dbReference type="InterPro" id="IPR006084">
    <property type="entry name" value="XPG/Rad2"/>
</dbReference>
<evidence type="ECO:0000256" key="9">
    <source>
        <dbReference type="ARBA" id="ARBA00022801"/>
    </source>
</evidence>
<comment type="function">
    <text evidence="16">5'-&gt;3' double-stranded DNA exonuclease which may also possess a cryptic 3'-&gt;5' double-stranded DNA exonuclease activity. Functions in DNA mismatch repair.</text>
</comment>
<comment type="similarity">
    <text evidence="2 16">Belongs to the XPG/RAD2 endonuclease family. EXO1 subfamily.</text>
</comment>
<reference evidence="21" key="1">
    <citation type="submission" date="2025-08" db="UniProtKB">
        <authorList>
            <consortium name="RefSeq"/>
        </authorList>
    </citation>
    <scope>IDENTIFICATION</scope>
    <source>
        <tissue evidence="21">Blood</tissue>
    </source>
</reference>
<dbReference type="InterPro" id="IPR006086">
    <property type="entry name" value="XPG-I_dom"/>
</dbReference>
<evidence type="ECO:0000313" key="21">
    <source>
        <dbReference type="RefSeq" id="XP_070458092.1"/>
    </source>
</evidence>
<organism evidence="20 21">
    <name type="scientific">Equus przewalskii</name>
    <name type="common">Przewalski's horse</name>
    <name type="synonym">Equus caballus przewalskii</name>
    <dbReference type="NCBI Taxonomy" id="9798"/>
    <lineage>
        <taxon>Eukaryota</taxon>
        <taxon>Metazoa</taxon>
        <taxon>Chordata</taxon>
        <taxon>Craniata</taxon>
        <taxon>Vertebrata</taxon>
        <taxon>Euteleostomi</taxon>
        <taxon>Mammalia</taxon>
        <taxon>Eutheria</taxon>
        <taxon>Laurasiatheria</taxon>
        <taxon>Perissodactyla</taxon>
        <taxon>Equidae</taxon>
        <taxon>Equus</taxon>
    </lineage>
</organism>
<dbReference type="InterPro" id="IPR036279">
    <property type="entry name" value="5-3_exonuclease_C_sf"/>
</dbReference>
<feature type="domain" description="XPG N-terminal" evidence="19">
    <location>
        <begin position="1"/>
        <end position="85"/>
    </location>
</feature>
<dbReference type="InterPro" id="IPR029060">
    <property type="entry name" value="PIN-like_dom_sf"/>
</dbReference>
<dbReference type="InterPro" id="IPR008918">
    <property type="entry name" value="HhH2"/>
</dbReference>
<dbReference type="Proteomes" id="UP001652662">
    <property type="component" value="Chromosome 31"/>
</dbReference>
<dbReference type="InterPro" id="IPR037315">
    <property type="entry name" value="EXO1_H3TH"/>
</dbReference>
<accession>A0ABM4MZH1</accession>
<dbReference type="InterPro" id="IPR019974">
    <property type="entry name" value="XPG_CS"/>
</dbReference>
<evidence type="ECO:0000256" key="10">
    <source>
        <dbReference type="ARBA" id="ARBA00022839"/>
    </source>
</evidence>
<evidence type="ECO:0000256" key="6">
    <source>
        <dbReference type="ARBA" id="ARBA00022759"/>
    </source>
</evidence>
<evidence type="ECO:0000256" key="13">
    <source>
        <dbReference type="ARBA" id="ARBA00023125"/>
    </source>
</evidence>
<evidence type="ECO:0000256" key="3">
    <source>
        <dbReference type="ARBA" id="ARBA00020324"/>
    </source>
</evidence>
<keyword evidence="10 16" id="KW-0269">Exonuclease</keyword>
<dbReference type="CDD" id="cd09857">
    <property type="entry name" value="PIN_EXO1"/>
    <property type="match status" value="1"/>
</dbReference>
<dbReference type="SMART" id="SM00279">
    <property type="entry name" value="HhH2"/>
    <property type="match status" value="1"/>
</dbReference>
<dbReference type="SUPFAM" id="SSF47807">
    <property type="entry name" value="5' to 3' exonuclease, C-terminal subdomain"/>
    <property type="match status" value="1"/>
</dbReference>
<keyword evidence="7 16" id="KW-0227">DNA damage</keyword>
<dbReference type="PANTHER" id="PTHR11081:SF8">
    <property type="entry name" value="EXONUCLEASE 1"/>
    <property type="match status" value="1"/>
</dbReference>
<feature type="compositionally biased region" description="Polar residues" evidence="17">
    <location>
        <begin position="596"/>
        <end position="606"/>
    </location>
</feature>
<dbReference type="InterPro" id="IPR006085">
    <property type="entry name" value="XPG_DNA_repair_N"/>
</dbReference>
<evidence type="ECO:0000256" key="2">
    <source>
        <dbReference type="ARBA" id="ARBA00010563"/>
    </source>
</evidence>
<dbReference type="PROSITE" id="PS00842">
    <property type="entry name" value="XPG_2"/>
    <property type="match status" value="1"/>
</dbReference>
<keyword evidence="12 16" id="KW-0267">Excision nuclease</keyword>
<name>A0ABM4MZH1_EQUPR</name>
<evidence type="ECO:0000256" key="7">
    <source>
        <dbReference type="ARBA" id="ARBA00022763"/>
    </source>
</evidence>
<evidence type="ECO:0000256" key="14">
    <source>
        <dbReference type="ARBA" id="ARBA00023204"/>
    </source>
</evidence>
<dbReference type="EC" id="3.1.-.-" evidence="16"/>
<protein>
    <recommendedName>
        <fullName evidence="3 16">Exonuclease 1</fullName>
        <ecNumber evidence="16">3.1.-.-</ecNumber>
    </recommendedName>
</protein>
<keyword evidence="6" id="KW-0255">Endonuclease</keyword>
<evidence type="ECO:0000256" key="12">
    <source>
        <dbReference type="ARBA" id="ARBA00022881"/>
    </source>
</evidence>
<evidence type="ECO:0000256" key="4">
    <source>
        <dbReference type="ARBA" id="ARBA00022722"/>
    </source>
</evidence>
<dbReference type="Gene3D" id="3.40.50.1010">
    <property type="entry name" value="5'-nuclease"/>
    <property type="match status" value="2"/>
</dbReference>